<keyword evidence="1" id="KW-1133">Transmembrane helix</keyword>
<reference evidence="2" key="1">
    <citation type="submission" date="2014-09" db="EMBL/GenBank/DDBJ databases">
        <authorList>
            <person name="Magalhaes I.L.F."/>
            <person name="Oliveira U."/>
            <person name="Santos F.R."/>
            <person name="Vidigal T.H.D.A."/>
            <person name="Brescovit A.D."/>
            <person name="Santos A.J."/>
        </authorList>
    </citation>
    <scope>NUCLEOTIDE SEQUENCE</scope>
    <source>
        <tissue evidence="2">Shoot tissue taken approximately 20 cm above the soil surface</tissue>
    </source>
</reference>
<name>A0A0A9BDD4_ARUDO</name>
<sequence>MLNLEMQMLTLYYWAFIVLGEFTKLMFKSRVWNFHQFMLDLIQKFMLL</sequence>
<dbReference type="EMBL" id="GBRH01236539">
    <property type="protein sequence ID" value="JAD61356.1"/>
    <property type="molecule type" value="Transcribed_RNA"/>
</dbReference>
<organism evidence="2">
    <name type="scientific">Arundo donax</name>
    <name type="common">Giant reed</name>
    <name type="synonym">Donax arundinaceus</name>
    <dbReference type="NCBI Taxonomy" id="35708"/>
    <lineage>
        <taxon>Eukaryota</taxon>
        <taxon>Viridiplantae</taxon>
        <taxon>Streptophyta</taxon>
        <taxon>Embryophyta</taxon>
        <taxon>Tracheophyta</taxon>
        <taxon>Spermatophyta</taxon>
        <taxon>Magnoliopsida</taxon>
        <taxon>Liliopsida</taxon>
        <taxon>Poales</taxon>
        <taxon>Poaceae</taxon>
        <taxon>PACMAD clade</taxon>
        <taxon>Arundinoideae</taxon>
        <taxon>Arundineae</taxon>
        <taxon>Arundo</taxon>
    </lineage>
</organism>
<protein>
    <submittedName>
        <fullName evidence="2">Uncharacterized protein</fullName>
    </submittedName>
</protein>
<keyword evidence="1" id="KW-0812">Transmembrane</keyword>
<accession>A0A0A9BDD4</accession>
<evidence type="ECO:0000256" key="1">
    <source>
        <dbReference type="SAM" id="Phobius"/>
    </source>
</evidence>
<keyword evidence="1" id="KW-0472">Membrane</keyword>
<evidence type="ECO:0000313" key="2">
    <source>
        <dbReference type="EMBL" id="JAD61356.1"/>
    </source>
</evidence>
<dbReference type="AlphaFoldDB" id="A0A0A9BDD4"/>
<reference evidence="2" key="2">
    <citation type="journal article" date="2015" name="Data Brief">
        <title>Shoot transcriptome of the giant reed, Arundo donax.</title>
        <authorList>
            <person name="Barrero R.A."/>
            <person name="Guerrero F.D."/>
            <person name="Moolhuijzen P."/>
            <person name="Goolsby J.A."/>
            <person name="Tidwell J."/>
            <person name="Bellgard S.E."/>
            <person name="Bellgard M.I."/>
        </authorList>
    </citation>
    <scope>NUCLEOTIDE SEQUENCE</scope>
    <source>
        <tissue evidence="2">Shoot tissue taken approximately 20 cm above the soil surface</tissue>
    </source>
</reference>
<feature type="transmembrane region" description="Helical" evidence="1">
    <location>
        <begin position="6"/>
        <end position="27"/>
    </location>
</feature>
<proteinExistence type="predicted"/>